<feature type="domain" description="DUF4132" evidence="1">
    <location>
        <begin position="46"/>
        <end position="224"/>
    </location>
</feature>
<evidence type="ECO:0000313" key="3">
    <source>
        <dbReference type="Proteomes" id="UP001165092"/>
    </source>
</evidence>
<comment type="caution">
    <text evidence="2">The sequence shown here is derived from an EMBL/GenBank/DDBJ whole genome shotgun (WGS) entry which is preliminary data.</text>
</comment>
<gene>
    <name evidence="2" type="ORF">Nans01_37990</name>
</gene>
<evidence type="ECO:0000259" key="1">
    <source>
        <dbReference type="Pfam" id="PF13569"/>
    </source>
</evidence>
<reference evidence="2" key="1">
    <citation type="submission" date="2023-02" db="EMBL/GenBank/DDBJ databases">
        <title>Nocardiopsis ansamitocini NBRC 112285.</title>
        <authorList>
            <person name="Ichikawa N."/>
            <person name="Sato H."/>
            <person name="Tonouchi N."/>
        </authorList>
    </citation>
    <scope>NUCLEOTIDE SEQUENCE</scope>
    <source>
        <strain evidence="2">NBRC 112285</strain>
    </source>
</reference>
<dbReference type="Proteomes" id="UP001165092">
    <property type="component" value="Unassembled WGS sequence"/>
</dbReference>
<protein>
    <recommendedName>
        <fullName evidence="1">DUF4132 domain-containing protein</fullName>
    </recommendedName>
</protein>
<proteinExistence type="predicted"/>
<dbReference type="Pfam" id="PF13569">
    <property type="entry name" value="DUF4132"/>
    <property type="match status" value="1"/>
</dbReference>
<dbReference type="EMBL" id="BSQG01000007">
    <property type="protein sequence ID" value="GLU49448.1"/>
    <property type="molecule type" value="Genomic_DNA"/>
</dbReference>
<sequence>MSQGLAITSAMSTTSPPTAELNWAEGPDGYSLALDGTTLVCRNAKGRRLKSVPKKVRGSAEAERLTSLAQFLERHERECRHSVESWLLGSLPVPAATLAQVWPDPTWQDLLANLFVLPAQGGEGGFLRGVDDNGRIGVVDLDAESTWLEADRVVLAHPVLIEDLDDVREFALELDITQRLPQLTREVHHKPSPIAPDATAVTDYGDAVFAEQRHAVGRAQRLGFAVRGGYAVCRVLEGGRSVQARYWIGADSPDYQTEAGSLIWVDADERPIRLTDVGPIAWSEGIRMAELVYAGRTINEQESQ</sequence>
<dbReference type="InterPro" id="IPR025406">
    <property type="entry name" value="DUF4132"/>
</dbReference>
<keyword evidence="3" id="KW-1185">Reference proteome</keyword>
<name>A0A9W6P9I2_9ACTN</name>
<accession>A0A9W6P9I2</accession>
<organism evidence="2 3">
    <name type="scientific">Nocardiopsis ansamitocini</name>
    <dbReference type="NCBI Taxonomy" id="1670832"/>
    <lineage>
        <taxon>Bacteria</taxon>
        <taxon>Bacillati</taxon>
        <taxon>Actinomycetota</taxon>
        <taxon>Actinomycetes</taxon>
        <taxon>Streptosporangiales</taxon>
        <taxon>Nocardiopsidaceae</taxon>
        <taxon>Nocardiopsis</taxon>
    </lineage>
</organism>
<dbReference type="AlphaFoldDB" id="A0A9W6P9I2"/>
<evidence type="ECO:0000313" key="2">
    <source>
        <dbReference type="EMBL" id="GLU49448.1"/>
    </source>
</evidence>